<dbReference type="AlphaFoldDB" id="A0A6C0FX62"/>
<dbReference type="PANTHER" id="PTHR20883:SF46">
    <property type="entry name" value="PHYTANOYL-COA HYDROXYLASE"/>
    <property type="match status" value="1"/>
</dbReference>
<dbReference type="SUPFAM" id="SSF51197">
    <property type="entry name" value="Clavaminate synthase-like"/>
    <property type="match status" value="1"/>
</dbReference>
<dbReference type="Pfam" id="PF05721">
    <property type="entry name" value="PhyH"/>
    <property type="match status" value="1"/>
</dbReference>
<name>A0A6C0FX62_9BACL</name>
<accession>A0A6C0FX62</accession>
<dbReference type="Gene3D" id="2.60.120.620">
    <property type="entry name" value="q2cbj1_9rhob like domain"/>
    <property type="match status" value="1"/>
</dbReference>
<dbReference type="Proteomes" id="UP000476064">
    <property type="component" value="Chromosome"/>
</dbReference>
<dbReference type="InterPro" id="IPR008775">
    <property type="entry name" value="Phytyl_CoA_dOase-like"/>
</dbReference>
<dbReference type="GO" id="GO:0016706">
    <property type="term" value="F:2-oxoglutarate-dependent dioxygenase activity"/>
    <property type="evidence" value="ECO:0007669"/>
    <property type="project" value="UniProtKB-ARBA"/>
</dbReference>
<dbReference type="RefSeq" id="WP_162355615.1">
    <property type="nucleotide sequence ID" value="NZ_CP048209.1"/>
</dbReference>
<sequence>MLTEEQLKQYAEKGYIILEDLFTAEEMDRITGIIDVFDREGEEALNVGEKGFNNVPNQINFTCNLTHNSPELERFIGDQRFVDLTTTILGPDIRLYWDQSVYKRPEAKRDFPWHQDNGYVPTEPVHYLTCWLALNDATIENGCVWIKPETHLGGFVKHEKTDIGWQCYFGDDPGQPVPLRKGSLVAFHSLLFHRSTPNQSDGTRKAYVIQYSVDGAKNPDTGVVFNNGPLIAKDGKAVLAE</sequence>
<dbReference type="PANTHER" id="PTHR20883">
    <property type="entry name" value="PHYTANOYL-COA DIOXYGENASE DOMAIN CONTAINING 1"/>
    <property type="match status" value="1"/>
</dbReference>
<keyword evidence="1" id="KW-0560">Oxidoreductase</keyword>
<reference evidence="1 2" key="1">
    <citation type="submission" date="2020-01" db="EMBL/GenBank/DDBJ databases">
        <title>Paenibacillus sp. nov., isolated from tomato rhizosphere.</title>
        <authorList>
            <person name="Weon H.-Y."/>
            <person name="Lee S.A."/>
        </authorList>
    </citation>
    <scope>NUCLEOTIDE SEQUENCE [LARGE SCALE GENOMIC DNA]</scope>
    <source>
        <strain evidence="1 2">12200R-189</strain>
    </source>
</reference>
<dbReference type="KEGG" id="plyc:GXP70_06005"/>
<gene>
    <name evidence="1" type="ORF">GXP70_06005</name>
</gene>
<organism evidence="1 2">
    <name type="scientific">Paenibacillus lycopersici</name>
    <dbReference type="NCBI Taxonomy" id="2704462"/>
    <lineage>
        <taxon>Bacteria</taxon>
        <taxon>Bacillati</taxon>
        <taxon>Bacillota</taxon>
        <taxon>Bacilli</taxon>
        <taxon>Bacillales</taxon>
        <taxon>Paenibacillaceae</taxon>
        <taxon>Paenibacillus</taxon>
    </lineage>
</organism>
<protein>
    <submittedName>
        <fullName evidence="1">Phytanoyl-CoA dioxygenase family protein</fullName>
    </submittedName>
</protein>
<keyword evidence="2" id="KW-1185">Reference proteome</keyword>
<dbReference type="EMBL" id="CP048209">
    <property type="protein sequence ID" value="QHT59549.1"/>
    <property type="molecule type" value="Genomic_DNA"/>
</dbReference>
<evidence type="ECO:0000313" key="2">
    <source>
        <dbReference type="Proteomes" id="UP000476064"/>
    </source>
</evidence>
<evidence type="ECO:0000313" key="1">
    <source>
        <dbReference type="EMBL" id="QHT59549.1"/>
    </source>
</evidence>
<proteinExistence type="predicted"/>
<keyword evidence="1" id="KW-0223">Dioxygenase</keyword>
<dbReference type="GO" id="GO:0005506">
    <property type="term" value="F:iron ion binding"/>
    <property type="evidence" value="ECO:0007669"/>
    <property type="project" value="UniProtKB-ARBA"/>
</dbReference>